<dbReference type="AlphaFoldDB" id="A0A5A5TK99"/>
<accession>A0A5A5TK99</accession>
<gene>
    <name evidence="1" type="ORF">KDI_56140</name>
</gene>
<reference evidence="1 2" key="1">
    <citation type="submission" date="2019-01" db="EMBL/GenBank/DDBJ databases">
        <title>Draft genome sequence of Dictyobacter sp. Uno17.</title>
        <authorList>
            <person name="Wang C.M."/>
            <person name="Zheng Y."/>
            <person name="Sakai Y."/>
            <person name="Abe K."/>
            <person name="Yokota A."/>
            <person name="Yabe S."/>
        </authorList>
    </citation>
    <scope>NUCLEOTIDE SEQUENCE [LARGE SCALE GENOMIC DNA]</scope>
    <source>
        <strain evidence="1 2">Uno17</strain>
    </source>
</reference>
<organism evidence="1 2">
    <name type="scientific">Dictyobacter arantiisoli</name>
    <dbReference type="NCBI Taxonomy" id="2014874"/>
    <lineage>
        <taxon>Bacteria</taxon>
        <taxon>Bacillati</taxon>
        <taxon>Chloroflexota</taxon>
        <taxon>Ktedonobacteria</taxon>
        <taxon>Ktedonobacterales</taxon>
        <taxon>Dictyobacteraceae</taxon>
        <taxon>Dictyobacter</taxon>
    </lineage>
</organism>
<sequence length="121" mass="13041">MCPKSVEGEEIPLKQPGGFRWNGSGGGVVIGLVAKGTESEMKAMGWDGFLTEGTVPLQENAMDVAGEQVSAFPIQAVVGDALLQAERTDLGGQVGEEKASEQSFFQSWASNRRVIRDHFWL</sequence>
<comment type="caution">
    <text evidence="1">The sequence shown here is derived from an EMBL/GenBank/DDBJ whole genome shotgun (WGS) entry which is preliminary data.</text>
</comment>
<proteinExistence type="predicted"/>
<keyword evidence="2" id="KW-1185">Reference proteome</keyword>
<dbReference type="Proteomes" id="UP000322530">
    <property type="component" value="Unassembled WGS sequence"/>
</dbReference>
<name>A0A5A5TK99_9CHLR</name>
<evidence type="ECO:0000313" key="1">
    <source>
        <dbReference type="EMBL" id="GCF12050.1"/>
    </source>
</evidence>
<protein>
    <submittedName>
        <fullName evidence="1">Uncharacterized protein</fullName>
    </submittedName>
</protein>
<dbReference type="EMBL" id="BIXY01000237">
    <property type="protein sequence ID" value="GCF12050.1"/>
    <property type="molecule type" value="Genomic_DNA"/>
</dbReference>
<evidence type="ECO:0000313" key="2">
    <source>
        <dbReference type="Proteomes" id="UP000322530"/>
    </source>
</evidence>